<dbReference type="PANTHER" id="PTHR33463">
    <property type="entry name" value="NB-ARC DOMAIN-CONTAINING PROTEIN-RELATED"/>
    <property type="match status" value="1"/>
</dbReference>
<dbReference type="Pfam" id="PF00931">
    <property type="entry name" value="NB-ARC"/>
    <property type="match status" value="1"/>
</dbReference>
<dbReference type="InterPro" id="IPR032675">
    <property type="entry name" value="LRR_dom_sf"/>
</dbReference>
<evidence type="ECO:0000313" key="8">
    <source>
        <dbReference type="EMBL" id="KAL2347787.1"/>
    </source>
</evidence>
<feature type="domain" description="AAA+ ATPase" evidence="7">
    <location>
        <begin position="171"/>
        <end position="345"/>
    </location>
</feature>
<evidence type="ECO:0000256" key="3">
    <source>
        <dbReference type="ARBA" id="ARBA00022741"/>
    </source>
</evidence>
<dbReference type="Proteomes" id="UP001603857">
    <property type="component" value="Unassembled WGS sequence"/>
</dbReference>
<dbReference type="GO" id="GO:0005524">
    <property type="term" value="F:ATP binding"/>
    <property type="evidence" value="ECO:0007669"/>
    <property type="project" value="UniProtKB-KW"/>
</dbReference>
<dbReference type="InterPro" id="IPR003593">
    <property type="entry name" value="AAA+_ATPase"/>
</dbReference>
<dbReference type="InterPro" id="IPR027417">
    <property type="entry name" value="P-loop_NTPase"/>
</dbReference>
<dbReference type="PRINTS" id="PR00364">
    <property type="entry name" value="DISEASERSIST"/>
</dbReference>
<dbReference type="InterPro" id="IPR055414">
    <property type="entry name" value="LRR_R13L4/SHOC2-like"/>
</dbReference>
<dbReference type="SUPFAM" id="SSF52540">
    <property type="entry name" value="P-loop containing nucleoside triphosphate hydrolases"/>
    <property type="match status" value="1"/>
</dbReference>
<evidence type="ECO:0000256" key="5">
    <source>
        <dbReference type="ARBA" id="ARBA00022840"/>
    </source>
</evidence>
<dbReference type="PANTHER" id="PTHR33463:SF196">
    <property type="entry name" value="NB-ARC DOMAIN DISEASE RESISTANCE PROTEIN"/>
    <property type="match status" value="1"/>
</dbReference>
<reference evidence="8 9" key="1">
    <citation type="submission" date="2024-08" db="EMBL/GenBank/DDBJ databases">
        <title>Insights into the chromosomal genome structure of Flemingia macrophylla.</title>
        <authorList>
            <person name="Ding Y."/>
            <person name="Zhao Y."/>
            <person name="Bi W."/>
            <person name="Wu M."/>
            <person name="Zhao G."/>
            <person name="Gong Y."/>
            <person name="Li W."/>
            <person name="Zhang P."/>
        </authorList>
    </citation>
    <scope>NUCLEOTIDE SEQUENCE [LARGE SCALE GENOMIC DNA]</scope>
    <source>
        <strain evidence="8">DYQJB</strain>
        <tissue evidence="8">Leaf</tissue>
    </source>
</reference>
<name>A0ABD1NI28_9FABA</name>
<evidence type="ECO:0000313" key="9">
    <source>
        <dbReference type="Proteomes" id="UP001603857"/>
    </source>
</evidence>
<dbReference type="InterPro" id="IPR002182">
    <property type="entry name" value="NB-ARC"/>
</dbReference>
<dbReference type="SMART" id="SM00382">
    <property type="entry name" value="AAA"/>
    <property type="match status" value="1"/>
</dbReference>
<keyword evidence="3" id="KW-0547">Nucleotide-binding</keyword>
<accession>A0ABD1NI28</accession>
<proteinExistence type="inferred from homology"/>
<evidence type="ECO:0000256" key="6">
    <source>
        <dbReference type="SAM" id="Coils"/>
    </source>
</evidence>
<gene>
    <name evidence="8" type="ORF">Fmac_001787</name>
</gene>
<keyword evidence="2" id="KW-0677">Repeat</keyword>
<keyword evidence="9" id="KW-1185">Reference proteome</keyword>
<dbReference type="InterPro" id="IPR042197">
    <property type="entry name" value="Apaf_helical"/>
</dbReference>
<evidence type="ECO:0000256" key="1">
    <source>
        <dbReference type="ARBA" id="ARBA00008894"/>
    </source>
</evidence>
<dbReference type="InterPro" id="IPR057135">
    <property type="entry name" value="At4g27190-like_LRR"/>
</dbReference>
<comment type="similarity">
    <text evidence="1">Belongs to the disease resistance NB-LRR family.</text>
</comment>
<keyword evidence="5" id="KW-0067">ATP-binding</keyword>
<dbReference type="Pfam" id="PF23247">
    <property type="entry name" value="LRR_RPS2"/>
    <property type="match status" value="7"/>
</dbReference>
<dbReference type="Pfam" id="PF23598">
    <property type="entry name" value="LRR_14"/>
    <property type="match status" value="1"/>
</dbReference>
<dbReference type="GO" id="GO:0006952">
    <property type="term" value="P:defense response"/>
    <property type="evidence" value="ECO:0007669"/>
    <property type="project" value="UniProtKB-KW"/>
</dbReference>
<keyword evidence="4" id="KW-0611">Plant defense</keyword>
<dbReference type="SUPFAM" id="SSF52047">
    <property type="entry name" value="RNI-like"/>
    <property type="match status" value="2"/>
</dbReference>
<organism evidence="8 9">
    <name type="scientific">Flemingia macrophylla</name>
    <dbReference type="NCBI Taxonomy" id="520843"/>
    <lineage>
        <taxon>Eukaryota</taxon>
        <taxon>Viridiplantae</taxon>
        <taxon>Streptophyta</taxon>
        <taxon>Embryophyta</taxon>
        <taxon>Tracheophyta</taxon>
        <taxon>Spermatophyta</taxon>
        <taxon>Magnoliopsida</taxon>
        <taxon>eudicotyledons</taxon>
        <taxon>Gunneridae</taxon>
        <taxon>Pentapetalae</taxon>
        <taxon>rosids</taxon>
        <taxon>fabids</taxon>
        <taxon>Fabales</taxon>
        <taxon>Fabaceae</taxon>
        <taxon>Papilionoideae</taxon>
        <taxon>50 kb inversion clade</taxon>
        <taxon>NPAAA clade</taxon>
        <taxon>indigoferoid/millettioid clade</taxon>
        <taxon>Phaseoleae</taxon>
        <taxon>Flemingia</taxon>
    </lineage>
</organism>
<dbReference type="Gene3D" id="1.10.8.430">
    <property type="entry name" value="Helical domain of apoptotic protease-activating factors"/>
    <property type="match status" value="1"/>
</dbReference>
<dbReference type="InterPro" id="IPR050905">
    <property type="entry name" value="Plant_NBS-LRR"/>
</dbReference>
<keyword evidence="6" id="KW-0175">Coiled coil</keyword>
<evidence type="ECO:0000259" key="7">
    <source>
        <dbReference type="SMART" id="SM00382"/>
    </source>
</evidence>
<dbReference type="EMBL" id="JBGMDY010000001">
    <property type="protein sequence ID" value="KAL2347787.1"/>
    <property type="molecule type" value="Genomic_DNA"/>
</dbReference>
<sequence length="2412" mass="274978">MDISGPIGKISDRVLDFALNLGIRHVVYIVYCEQNIDELNGSVKYLRLEKERVTHQCEEAEKNLRNIEGKVTEWLRKVGEFETEFDKFGNDAELMKTGLPHLKNRHKLGRRAKKMMVEVTKLINETPNFDEVAYMENITSNTASLSNAGYVEFSSRKSIIEGIMAQLQDSTVTMIGLHGPPGVGKSTLVREIANKARDKKTFHQVVLVEVTASPNLQKIQEEIAYKLGLKLEGEGENVRADRLRRRLSKKKDNILLILDDLWDKLDLNKLGIPLDDKLGIPLDDNVDELSKKTINNKQDINLKMDVGDYRGCKILLTARDEKILTDKMDVKSTFFVKELDPDDALKLFQKAAEISDEMFESKKEQVNLKFCAGIPMAIVTLGRQLRGKDELVWKETQKKFKNQELGVKKYMELCIKMSYDHLESEELKSVFLLCAQMGHQPLIMDLVKYSFGLGILQGVNSLVEVRELIDLSIEKLKGSNLLSDESPNNHFDMHDMIRDAALSIAHKEQNVFTLRNGNVGDWSELESCTSISICNNVITYELPSVLKCPQLKFFQINSGDRDIKIPEEFFTEVKKLRVLILTGIDLSSLPPSIQFLSNLRMLCLEDCDLDESLSIIIKLKKLRIISFSRSQIKKFPTELGCLNELQLLDISNCFIMDMIPPNLSGLTSLEELYIRKSLIKMLAKGMTNQTWISFLSELKHLNQLKAVDLSIPCVAALPKDFLFDKLNDYKIVIGDFKVLSNGDFRILNKYEESRSLALHMNEATDSIHSYKGIKLLFKRVQNLLLGELNGVKNVIVELNLDGFPDLKQFSITNNTHIEYIFESIIGLPNPQDVFPKLESLRLHKLGNIKMICRGSVTNASFSKLKSIKVEICVQLKNLFSFYTDHFLASLEAIDVSECHSLKKLIAMPENSKKIVFIKLQSLTLQSLPSFTSFCTIKDPHVGPHPGNENAIFDEMVETPKLESLNLSSLNIHKIWSDQLQSSFHFQNLINLVVKDCDKLRYLCSLSVANGLRNLKSLFVNSFSGLISVYIERCNRLDKIFPCHLEGWFATLDTLTVTHCESVEVIFEIKDSQQIDVSGGIDTNLQFLKVEKLPNLNQVWSTNPEGILNFKKLQQIFVYFCHKLRNVFPASMAKELQKLEFMAVGECDEIVEIFACEDVSRENNEPLVFPDLSFFLIKLSNMKHFYKGKHPIECPKLKHLLVSCCDKLKIFPTENAYEEEKSLSAEKKWLSSNIVIYQMNRIKDLTLLSVKSGELIRQLLYRMPNLEKLQLVHNSSENLLMEPSVQCLGTVSQLKELHLRHTKIKDLGFQGDPILQRLEVLIITYCDQLSNLIPPSISLCYLTYLKVKFCANLKNLMASSTARSLVQLKTMKVIQCDLKEIITNEGNEDDDVEIVFSSLITIELVKLKKLTSFCSYKNCKIKFPSLETLIVRDCPMMKTFSESDPVAPKLQNILSIKGNEEEKWQWEGNLNATIQKGFTDKVTFTYAKEMDLSHYPEFIEQLWNSNLSVQQDYFRNLKILAAEGCDTLVHVIPSHLIPCFQNLEALKVSNCSKAQVIFNINEIKKTKSLGITRLKILYLSDLPELQHVLNKGPEGIIDLQVLERMRVENCGCLKSLFPETVAKDLKCRLEVLDVSKCKALVEIFSKDEKGTEEATNEFVFGCLTSLTLNELPELKYFYPGSHTLEWPMLEELDAHGCELVKLTCKEEHPEEQVLIQIEEVKVIQFRSLNILGVCIGDTHVGWIRKSGFLYFKKLQHFQEESDSALLYRFLCLLPRIEKLSFNECFFENMLSKDRPNDGYTRILLHLKELKFNKMDNLKSIGLEQQPLAESLQTIEVNDCPCLENLEAPFSKLTRLEVSCCKSVQYMFTSSTAKGLAQLETVKIQGCDSLRQIVSTAGDESSEDEQIIFEQLQVLHLKGLHQLRRFEEKILEPARSGSGFSSEGSPLQQIWLDTLPISQLCFSKLDCLIVEGPHFSSDVVLPLNLLSLFAKLETLEVRTCNSVKTIFDVKCITQDTQMTTIIPAPIPLKKLTLSELPNLENVWNEDPHRILKMQLLKNVYVDKCRSLTSVFPASVAKDLVQLENLVVQNCKELMAIVAEDKNADPNVTNVDLTFPCMVSLALCDLPKFTHLEQHIENQVCIEKGNLLQKLKDIIFLNFDVESKSLSYEFLQQIPTMEKLEVSYCSVKEIFCFQSPNNVHDIGFENTWIETSFMNTWIESFLNNLETLDVSSCSHLRNLALSPVCFSKLTCLFVIECHGLENLFTVSIAKSLAWLKIMEIKNCESIEEIVTKKEDRSNEDEIIFWKLLYLNLESLPNLICFYMGSLSFPSLVQLSVINCHKMETLCAGDINADKIFEIKFQNNSDAMFMPLKIDLNSTIRMVTVPDAFSAFHYLSSETSDTNEDGEYGTQSEDED</sequence>
<protein>
    <recommendedName>
        <fullName evidence="7">AAA+ ATPase domain-containing protein</fullName>
    </recommendedName>
</protein>
<comment type="caution">
    <text evidence="8">The sequence shown here is derived from an EMBL/GenBank/DDBJ whole genome shotgun (WGS) entry which is preliminary data.</text>
</comment>
<dbReference type="SUPFAM" id="SSF52058">
    <property type="entry name" value="L domain-like"/>
    <property type="match status" value="2"/>
</dbReference>
<evidence type="ECO:0000256" key="2">
    <source>
        <dbReference type="ARBA" id="ARBA00022737"/>
    </source>
</evidence>
<evidence type="ECO:0000256" key="4">
    <source>
        <dbReference type="ARBA" id="ARBA00022821"/>
    </source>
</evidence>
<dbReference type="Gene3D" id="3.40.50.300">
    <property type="entry name" value="P-loop containing nucleotide triphosphate hydrolases"/>
    <property type="match status" value="1"/>
</dbReference>
<dbReference type="Gene3D" id="3.80.10.10">
    <property type="entry name" value="Ribonuclease Inhibitor"/>
    <property type="match status" value="5"/>
</dbReference>
<feature type="coiled-coil region" evidence="6">
    <location>
        <begin position="43"/>
        <end position="77"/>
    </location>
</feature>